<dbReference type="EMBL" id="JAWDJX010000072">
    <property type="protein sequence ID" value="KAK3046988.1"/>
    <property type="molecule type" value="Genomic_DNA"/>
</dbReference>
<dbReference type="SUPFAM" id="SSF103473">
    <property type="entry name" value="MFS general substrate transporter"/>
    <property type="match status" value="1"/>
</dbReference>
<evidence type="ECO:0000313" key="9">
    <source>
        <dbReference type="Proteomes" id="UP001271007"/>
    </source>
</evidence>
<reference evidence="8" key="1">
    <citation type="submission" date="2023-04" db="EMBL/GenBank/DDBJ databases">
        <title>Black Yeasts Isolated from many extreme environments.</title>
        <authorList>
            <person name="Coleine C."/>
            <person name="Stajich J.E."/>
            <person name="Selbmann L."/>
        </authorList>
    </citation>
    <scope>NUCLEOTIDE SEQUENCE</scope>
    <source>
        <strain evidence="8">CCFEE 5312</strain>
    </source>
</reference>
<evidence type="ECO:0000256" key="2">
    <source>
        <dbReference type="ARBA" id="ARBA00010992"/>
    </source>
</evidence>
<keyword evidence="5 6" id="KW-0472">Membrane</keyword>
<comment type="caution">
    <text evidence="8">The sequence shown here is derived from an EMBL/GenBank/DDBJ whole genome shotgun (WGS) entry which is preliminary data.</text>
</comment>
<dbReference type="PROSITE" id="PS50850">
    <property type="entry name" value="MFS"/>
    <property type="match status" value="1"/>
</dbReference>
<evidence type="ECO:0000259" key="7">
    <source>
        <dbReference type="PROSITE" id="PS50850"/>
    </source>
</evidence>
<dbReference type="Pfam" id="PF00083">
    <property type="entry name" value="Sugar_tr"/>
    <property type="match status" value="1"/>
</dbReference>
<dbReference type="AlphaFoldDB" id="A0AAJ0GA71"/>
<dbReference type="InterPro" id="IPR005828">
    <property type="entry name" value="MFS_sugar_transport-like"/>
</dbReference>
<dbReference type="InterPro" id="IPR036259">
    <property type="entry name" value="MFS_trans_sf"/>
</dbReference>
<feature type="transmembrane region" description="Helical" evidence="6">
    <location>
        <begin position="186"/>
        <end position="208"/>
    </location>
</feature>
<evidence type="ECO:0000256" key="6">
    <source>
        <dbReference type="SAM" id="Phobius"/>
    </source>
</evidence>
<evidence type="ECO:0000256" key="3">
    <source>
        <dbReference type="ARBA" id="ARBA00022692"/>
    </source>
</evidence>
<feature type="transmembrane region" description="Helical" evidence="6">
    <location>
        <begin position="96"/>
        <end position="116"/>
    </location>
</feature>
<feature type="transmembrane region" description="Helical" evidence="6">
    <location>
        <begin position="413"/>
        <end position="430"/>
    </location>
</feature>
<gene>
    <name evidence="8" type="ORF">LTR09_011591</name>
</gene>
<dbReference type="InterPro" id="IPR050360">
    <property type="entry name" value="MFS_Sugar_Transporters"/>
</dbReference>
<dbReference type="Proteomes" id="UP001271007">
    <property type="component" value="Unassembled WGS sequence"/>
</dbReference>
<dbReference type="Gene3D" id="1.20.1250.20">
    <property type="entry name" value="MFS general substrate transporter like domains"/>
    <property type="match status" value="1"/>
</dbReference>
<proteinExistence type="inferred from homology"/>
<feature type="transmembrane region" description="Helical" evidence="6">
    <location>
        <begin position="63"/>
        <end position="84"/>
    </location>
</feature>
<protein>
    <recommendedName>
        <fullName evidence="7">Major facilitator superfamily (MFS) profile domain-containing protein</fullName>
    </recommendedName>
</protein>
<dbReference type="GO" id="GO:0016020">
    <property type="term" value="C:membrane"/>
    <property type="evidence" value="ECO:0007669"/>
    <property type="project" value="UniProtKB-SubCell"/>
</dbReference>
<accession>A0AAJ0GA71</accession>
<feature type="transmembrane region" description="Helical" evidence="6">
    <location>
        <begin position="277"/>
        <end position="295"/>
    </location>
</feature>
<keyword evidence="4 6" id="KW-1133">Transmembrane helix</keyword>
<feature type="transmembrane region" description="Helical" evidence="6">
    <location>
        <begin position="155"/>
        <end position="180"/>
    </location>
</feature>
<feature type="domain" description="Major facilitator superfamily (MFS) profile" evidence="7">
    <location>
        <begin position="24"/>
        <end position="465"/>
    </location>
</feature>
<feature type="transmembrane region" description="Helical" evidence="6">
    <location>
        <begin position="20"/>
        <end position="43"/>
    </location>
</feature>
<name>A0AAJ0GA71_9PEZI</name>
<feature type="transmembrane region" description="Helical" evidence="6">
    <location>
        <begin position="346"/>
        <end position="367"/>
    </location>
</feature>
<keyword evidence="3 6" id="KW-0812">Transmembrane</keyword>
<comment type="similarity">
    <text evidence="2">Belongs to the major facilitator superfamily. Sugar transporter (TC 2.A.1.1) family.</text>
</comment>
<dbReference type="InterPro" id="IPR020846">
    <property type="entry name" value="MFS_dom"/>
</dbReference>
<evidence type="ECO:0000313" key="8">
    <source>
        <dbReference type="EMBL" id="KAK3046988.1"/>
    </source>
</evidence>
<evidence type="ECO:0000256" key="5">
    <source>
        <dbReference type="ARBA" id="ARBA00023136"/>
    </source>
</evidence>
<dbReference type="GO" id="GO:0005351">
    <property type="term" value="F:carbohydrate:proton symporter activity"/>
    <property type="evidence" value="ECO:0007669"/>
    <property type="project" value="TreeGrafter"/>
</dbReference>
<feature type="transmembrane region" description="Helical" evidence="6">
    <location>
        <begin position="122"/>
        <end position="143"/>
    </location>
</feature>
<feature type="transmembrane region" description="Helical" evidence="6">
    <location>
        <begin position="315"/>
        <end position="334"/>
    </location>
</feature>
<comment type="subcellular location">
    <subcellularLocation>
        <location evidence="1">Membrane</location>
        <topology evidence="1">Multi-pass membrane protein</topology>
    </subcellularLocation>
</comment>
<evidence type="ECO:0000256" key="4">
    <source>
        <dbReference type="ARBA" id="ARBA00022989"/>
    </source>
</evidence>
<evidence type="ECO:0000256" key="1">
    <source>
        <dbReference type="ARBA" id="ARBA00004141"/>
    </source>
</evidence>
<feature type="transmembrane region" description="Helical" evidence="6">
    <location>
        <begin position="373"/>
        <end position="392"/>
    </location>
</feature>
<dbReference type="PANTHER" id="PTHR48022:SF11">
    <property type="entry name" value="MONOSACCHARIDE TRANSPORTER (HXT8), PUTATIVE (AFU_ORTHOLOGUE AFUA_2G08120)-RELATED"/>
    <property type="match status" value="1"/>
</dbReference>
<keyword evidence="9" id="KW-1185">Reference proteome</keyword>
<feature type="transmembrane region" description="Helical" evidence="6">
    <location>
        <begin position="442"/>
        <end position="461"/>
    </location>
</feature>
<organism evidence="8 9">
    <name type="scientific">Extremus antarcticus</name>
    <dbReference type="NCBI Taxonomy" id="702011"/>
    <lineage>
        <taxon>Eukaryota</taxon>
        <taxon>Fungi</taxon>
        <taxon>Dikarya</taxon>
        <taxon>Ascomycota</taxon>
        <taxon>Pezizomycotina</taxon>
        <taxon>Dothideomycetes</taxon>
        <taxon>Dothideomycetidae</taxon>
        <taxon>Mycosphaerellales</taxon>
        <taxon>Extremaceae</taxon>
        <taxon>Extremus</taxon>
    </lineage>
</organism>
<sequence length="518" mass="57066">MGFFSSAADAGGRKQKLNSYNIIILILLAPSSITYGYTAAIIATTLGQPSFLAYFDFANRPNANALLGATGGVYFAGGTLGPLILPTITDRLGRKWGITIPLIMNVTSAALMAGSTNIGEFIFFRFVAGASAFMILGAVPLLMNEVVPSRMRGGLVELHAVFFILGFAIASWIGFGFSFWTSSGSAWRVPLAIQGFFSLLGLIAIYWIPESPRWLVMRDREDEAQKILYDLHSDASDPEHEFARAEMYQIQKQIRIDRTLGNSWMHLFRKRSYLKRVGMACGLTFFIQSSGDLVINNYSPLLYKNLGFGVEKQLLYPSAWLTFTLGLSVIAMPIMDRVPRNKITAVGLWCCMSTLIVEAALIANFVPSTNGNALRAAVAMLFVFQVGDTIMLNGPEWAYLGEMFPTHIRSKGYSLAMAVLALANIIYTQAAPTAFATSGWKFYLLFILLTFIGGIVVWIWYPDTRNMPLEELAALFGDIDDVAVYEAEIEVDPNSHAIVDHHDEKAGALHTEKATMDV</sequence>
<dbReference type="PANTHER" id="PTHR48022">
    <property type="entry name" value="PLASTIDIC GLUCOSE TRANSPORTER 4"/>
    <property type="match status" value="1"/>
</dbReference>